<evidence type="ECO:0000259" key="3">
    <source>
        <dbReference type="PROSITE" id="PS50835"/>
    </source>
</evidence>
<evidence type="ECO:0000313" key="4">
    <source>
        <dbReference type="EMBL" id="PWH86929.1"/>
    </source>
</evidence>
<sequence length="754" mass="80092">MKNINWFICFLVFFATVTVNAQITPGNNCDDASCSTQGSYSSQTGSPSMGTFGCLFSTPNANWIAINTTTSGSIHYVLTQTNSNGGGIDVDFAVYGPYTSVSAGCPITGSTPTVDCSYSAASVENIDIPNAQAGDVYIILITNYNGSAGTISLTPNANNPSTATVDCNINFTGVVTSTPALCGQATGSVSVVPSGGFAPYTYSWNTPGNPTTASVSNVPPGTYTVTITSSPDPVSGASYIPTTLTVTVNDQVTTASATSTTVSCPGGSDGTASASSTAPGTLSYQWNDPNNQTTQTAVGLSAGTYECVVTSSTGCVNTAQVTVDEIPGMQLQITNQVDVTCNSGSDGIAEIAVTDGSVPYTFDWTGSNSTSELADDLALGTTTVTVTDNQGCVITEDIFIDQPEALEIAQMSQDTIICIGDSVRLFAQGTGGSSPYIYSWSSNNQNVASGNEIYVTPTGPFTEYCLTLSEQCGSPVDNACVIVEYPAEVNPNLSPDITGACYPVEVQFDNTTNTSETVNYTIWTYSDGAKDTVPGDNPAVHEFGEGMFGVDMEVVTARGCRYKNSFPNLIEGYPYPEAGFYVNPNPASIFEPKVTAYSQSSNDIISYEWFAEGAKPEYSSIQNPTFTYSNEVQNYPLILVVENGFGCTDTLQKLVRIENEVLVFSPNTFTPDGDGVNDTWKVDIQGIDVQNFQLEIFNRWGEKVFESLDPEGEWSGTYGDGRIVKDGAYIWTIRAYDFENDNKYEFKGTVTVLK</sequence>
<evidence type="ECO:0000313" key="5">
    <source>
        <dbReference type="Proteomes" id="UP000245370"/>
    </source>
</evidence>
<dbReference type="EMBL" id="QFRJ01000001">
    <property type="protein sequence ID" value="PWH86929.1"/>
    <property type="molecule type" value="Genomic_DNA"/>
</dbReference>
<reference evidence="4 5" key="2">
    <citation type="submission" date="2018-05" db="EMBL/GenBank/DDBJ databases">
        <authorList>
            <person name="Lanie J.A."/>
            <person name="Ng W.-L."/>
            <person name="Kazmierczak K.M."/>
            <person name="Andrzejewski T.M."/>
            <person name="Davidsen T.M."/>
            <person name="Wayne K.J."/>
            <person name="Tettelin H."/>
            <person name="Glass J.I."/>
            <person name="Rusch D."/>
            <person name="Podicherti R."/>
            <person name="Tsui H.-C.T."/>
            <person name="Winkler M.E."/>
        </authorList>
    </citation>
    <scope>NUCLEOTIDE SEQUENCE [LARGE SCALE GENOMIC DNA]</scope>
    <source>
        <strain evidence="4 5">C305</strain>
    </source>
</reference>
<dbReference type="RefSeq" id="WP_109358007.1">
    <property type="nucleotide sequence ID" value="NZ_QFRJ01000001.1"/>
</dbReference>
<comment type="caution">
    <text evidence="4">The sequence shown here is derived from an EMBL/GenBank/DDBJ whole genome shotgun (WGS) entry which is preliminary data.</text>
</comment>
<dbReference type="InterPro" id="IPR007110">
    <property type="entry name" value="Ig-like_dom"/>
</dbReference>
<feature type="domain" description="Ig-like" evidence="3">
    <location>
        <begin position="241"/>
        <end position="322"/>
    </location>
</feature>
<accession>A0A2U2XGJ6</accession>
<proteinExistence type="predicted"/>
<name>A0A2U2XGJ6_9FLAO</name>
<feature type="signal peptide" evidence="2">
    <location>
        <begin position="1"/>
        <end position="21"/>
    </location>
</feature>
<dbReference type="SMART" id="SM00089">
    <property type="entry name" value="PKD"/>
    <property type="match status" value="1"/>
</dbReference>
<gene>
    <name evidence="4" type="ORF">DIT68_01325</name>
</gene>
<feature type="region of interest" description="Disordered" evidence="1">
    <location>
        <begin position="258"/>
        <end position="278"/>
    </location>
</feature>
<dbReference type="Gene3D" id="2.60.40.10">
    <property type="entry name" value="Immunoglobulins"/>
    <property type="match status" value="1"/>
</dbReference>
<dbReference type="InterPro" id="IPR025667">
    <property type="entry name" value="SprB_repeat"/>
</dbReference>
<evidence type="ECO:0000256" key="2">
    <source>
        <dbReference type="SAM" id="SignalP"/>
    </source>
</evidence>
<dbReference type="InterPro" id="IPR013783">
    <property type="entry name" value="Ig-like_fold"/>
</dbReference>
<dbReference type="NCBIfam" id="TIGR04131">
    <property type="entry name" value="Bac_Flav_CTERM"/>
    <property type="match status" value="1"/>
</dbReference>
<dbReference type="CDD" id="cd00146">
    <property type="entry name" value="PKD"/>
    <property type="match status" value="1"/>
</dbReference>
<dbReference type="OrthoDB" id="1652165at2"/>
<organism evidence="4 5">
    <name type="scientific">Brumimicrobium oceani</name>
    <dbReference type="NCBI Taxonomy" id="2100725"/>
    <lineage>
        <taxon>Bacteria</taxon>
        <taxon>Pseudomonadati</taxon>
        <taxon>Bacteroidota</taxon>
        <taxon>Flavobacteriia</taxon>
        <taxon>Flavobacteriales</taxon>
        <taxon>Crocinitomicaceae</taxon>
        <taxon>Brumimicrobium</taxon>
    </lineage>
</organism>
<reference evidence="4 5" key="1">
    <citation type="submission" date="2018-05" db="EMBL/GenBank/DDBJ databases">
        <title>Brumimicrobium oceani sp. nov., isolated from coastal sediment.</title>
        <authorList>
            <person name="Kou Y."/>
        </authorList>
    </citation>
    <scope>NUCLEOTIDE SEQUENCE [LARGE SCALE GENOMIC DNA]</scope>
    <source>
        <strain evidence="4 5">C305</strain>
    </source>
</reference>
<dbReference type="InterPro" id="IPR035986">
    <property type="entry name" value="PKD_dom_sf"/>
</dbReference>
<dbReference type="Pfam" id="PF13573">
    <property type="entry name" value="SprB"/>
    <property type="match status" value="2"/>
</dbReference>
<keyword evidence="5" id="KW-1185">Reference proteome</keyword>
<dbReference type="Pfam" id="PF13585">
    <property type="entry name" value="CHU_C"/>
    <property type="match status" value="1"/>
</dbReference>
<dbReference type="InterPro" id="IPR026341">
    <property type="entry name" value="T9SS_type_B"/>
</dbReference>
<protein>
    <recommendedName>
        <fullName evidence="3">Ig-like domain-containing protein</fullName>
    </recommendedName>
</protein>
<evidence type="ECO:0000256" key="1">
    <source>
        <dbReference type="SAM" id="MobiDB-lite"/>
    </source>
</evidence>
<feature type="chain" id="PRO_5015427934" description="Ig-like domain-containing protein" evidence="2">
    <location>
        <begin position="22"/>
        <end position="754"/>
    </location>
</feature>
<dbReference type="Proteomes" id="UP000245370">
    <property type="component" value="Unassembled WGS sequence"/>
</dbReference>
<dbReference type="PROSITE" id="PS50835">
    <property type="entry name" value="IG_LIKE"/>
    <property type="match status" value="1"/>
</dbReference>
<dbReference type="AlphaFoldDB" id="A0A2U2XGJ6"/>
<dbReference type="InterPro" id="IPR022409">
    <property type="entry name" value="PKD/Chitinase_dom"/>
</dbReference>
<dbReference type="SUPFAM" id="SSF49299">
    <property type="entry name" value="PKD domain"/>
    <property type="match status" value="1"/>
</dbReference>
<keyword evidence="2" id="KW-0732">Signal</keyword>